<feature type="transmembrane region" description="Helical" evidence="2">
    <location>
        <begin position="92"/>
        <end position="109"/>
    </location>
</feature>
<feature type="domain" description="Potassium channel" evidence="3">
    <location>
        <begin position="99"/>
        <end position="176"/>
    </location>
</feature>
<keyword evidence="2" id="KW-1133">Transmembrane helix</keyword>
<dbReference type="SUPFAM" id="SSF81324">
    <property type="entry name" value="Voltage-gated potassium channels"/>
    <property type="match status" value="1"/>
</dbReference>
<dbReference type="InterPro" id="IPR013099">
    <property type="entry name" value="K_chnl_dom"/>
</dbReference>
<dbReference type="RefSeq" id="WP_045950012.1">
    <property type="nucleotide sequence ID" value="NZ_JZWV01000754.1"/>
</dbReference>
<proteinExistence type="predicted"/>
<comment type="caution">
    <text evidence="4">The sequence shown here is derived from an EMBL/GenBank/DDBJ whole genome shotgun (WGS) entry which is preliminary data.</text>
</comment>
<evidence type="ECO:0000256" key="2">
    <source>
        <dbReference type="SAM" id="Phobius"/>
    </source>
</evidence>
<keyword evidence="5" id="KW-1185">Reference proteome</keyword>
<feature type="transmembrane region" description="Helical" evidence="2">
    <location>
        <begin position="61"/>
        <end position="80"/>
    </location>
</feature>
<dbReference type="PATRIC" id="fig|68223.7.peg.1249"/>
<keyword evidence="2" id="KW-0472">Membrane</keyword>
<protein>
    <recommendedName>
        <fullName evidence="3">Potassium channel domain-containing protein</fullName>
    </recommendedName>
</protein>
<accession>A0A0F4J5I4</accession>
<dbReference type="AlphaFoldDB" id="A0A0F4J5I4"/>
<keyword evidence="2" id="KW-0812">Transmembrane</keyword>
<dbReference type="Proteomes" id="UP000033551">
    <property type="component" value="Unassembled WGS sequence"/>
</dbReference>
<sequence>MDRTGSAPDGTPPAGTAAPGRVRKGRAALVVALRCVTTITILVAAYFLLPFTRHDVDVTNLALGLSAVTAVFALQVRSIARSAHPRLRAVEALTTTMPLFLLMYSAAYFVIEQSAPGSFNESLTRADALYFTLTVFSTVGFGDIVARTEPARILVMTQMVGNVLAVGVATRILFGAVEAAVRRQTSGTRGPG</sequence>
<evidence type="ECO:0000259" key="3">
    <source>
        <dbReference type="Pfam" id="PF07885"/>
    </source>
</evidence>
<dbReference type="Pfam" id="PF07885">
    <property type="entry name" value="Ion_trans_2"/>
    <property type="match status" value="1"/>
</dbReference>
<organism evidence="4 5">
    <name type="scientific">Streptomyces katrae</name>
    <dbReference type="NCBI Taxonomy" id="68223"/>
    <lineage>
        <taxon>Bacteria</taxon>
        <taxon>Bacillati</taxon>
        <taxon>Actinomycetota</taxon>
        <taxon>Actinomycetes</taxon>
        <taxon>Kitasatosporales</taxon>
        <taxon>Streptomycetaceae</taxon>
        <taxon>Streptomyces</taxon>
    </lineage>
</organism>
<evidence type="ECO:0000256" key="1">
    <source>
        <dbReference type="SAM" id="MobiDB-lite"/>
    </source>
</evidence>
<feature type="transmembrane region" description="Helical" evidence="2">
    <location>
        <begin position="153"/>
        <end position="174"/>
    </location>
</feature>
<dbReference type="Gene3D" id="1.10.287.70">
    <property type="match status" value="1"/>
</dbReference>
<dbReference type="EMBL" id="JZWV01000754">
    <property type="protein sequence ID" value="KJY28186.1"/>
    <property type="molecule type" value="Genomic_DNA"/>
</dbReference>
<name>A0A0F4J5I4_9ACTN</name>
<feature type="region of interest" description="Disordered" evidence="1">
    <location>
        <begin position="1"/>
        <end position="20"/>
    </location>
</feature>
<feature type="transmembrane region" description="Helical" evidence="2">
    <location>
        <begin position="27"/>
        <end position="49"/>
    </location>
</feature>
<evidence type="ECO:0000313" key="5">
    <source>
        <dbReference type="Proteomes" id="UP000033551"/>
    </source>
</evidence>
<gene>
    <name evidence="4" type="ORF">VR44_25925</name>
</gene>
<evidence type="ECO:0000313" key="4">
    <source>
        <dbReference type="EMBL" id="KJY28186.1"/>
    </source>
</evidence>
<reference evidence="4 5" key="1">
    <citation type="submission" date="2015-02" db="EMBL/GenBank/DDBJ databases">
        <authorList>
            <person name="Ju K.-S."/>
            <person name="Doroghazi J.R."/>
            <person name="Metcalf W."/>
        </authorList>
    </citation>
    <scope>NUCLEOTIDE SEQUENCE [LARGE SCALE GENOMIC DNA]</scope>
    <source>
        <strain evidence="4 5">NRRL ISP-5550</strain>
    </source>
</reference>